<evidence type="ECO:0000313" key="1">
    <source>
        <dbReference type="EMBL" id="MBU2949200.1"/>
    </source>
</evidence>
<sequence length="353" mass="39976">MRKCIFYLALIVVLISCDKDDSVASPMDTLHEDYFSENIQPALNDFKIQIEKQIELSENFKLETTASNFNKLQDQWLNCAKAFSKTRVYNLVAVKAKYFDLHIYNFPINPDQIENNINEQTVYDSTYFTSKSTVSKGLGAVEFLFFNNQDPNLALLLFQKDTFRIHYLLGVSQEILRQTDLLINFWEQGYKETFLSARNVSCVENARCLAFNQLINVLDVIRVTKVGKPAGLENSSNASLESLEAYRSESSLALIRSSIEEVQYAYTLSHANFATIIEEISGSKVLTNEIDSAFQSVYSNIDAIDTSLYEAISTNNPRVELLYNSLFDLVKYFSVDAASILSVTVLPTDNDGD</sequence>
<name>A0ACC5U4F7_9FLAO</name>
<keyword evidence="2" id="KW-1185">Reference proteome</keyword>
<dbReference type="Proteomes" id="UP001647509">
    <property type="component" value="Unassembled WGS sequence"/>
</dbReference>
<protein>
    <submittedName>
        <fullName evidence="1">Imelysin family protein</fullName>
    </submittedName>
</protein>
<proteinExistence type="predicted"/>
<accession>A0ACC5U4F7</accession>
<comment type="caution">
    <text evidence="1">The sequence shown here is derived from an EMBL/GenBank/DDBJ whole genome shotgun (WGS) entry which is preliminary data.</text>
</comment>
<organism evidence="1 2">
    <name type="scientific">Pseudotamlana agarivorans</name>
    <dbReference type="NCBI Taxonomy" id="481183"/>
    <lineage>
        <taxon>Bacteria</taxon>
        <taxon>Pseudomonadati</taxon>
        <taxon>Bacteroidota</taxon>
        <taxon>Flavobacteriia</taxon>
        <taxon>Flavobacteriales</taxon>
        <taxon>Flavobacteriaceae</taxon>
        <taxon>Pseudotamlana</taxon>
    </lineage>
</organism>
<gene>
    <name evidence="1" type="ORF">KO493_00610</name>
</gene>
<reference evidence="1" key="1">
    <citation type="submission" date="2021-05" db="EMBL/GenBank/DDBJ databases">
        <title>Draft genomes of bacteria isolated from model marine particles.</title>
        <authorList>
            <person name="Datta M.S."/>
            <person name="Schwartzman J.A."/>
            <person name="Enke T.N."/>
            <person name="Saavedra J."/>
            <person name="Cermak N."/>
            <person name="Cordero O.X."/>
        </authorList>
    </citation>
    <scope>NUCLEOTIDE SEQUENCE</scope>
    <source>
        <strain evidence="1">I2M19</strain>
    </source>
</reference>
<dbReference type="EMBL" id="JAHKPD010000003">
    <property type="protein sequence ID" value="MBU2949200.1"/>
    <property type="molecule type" value="Genomic_DNA"/>
</dbReference>
<evidence type="ECO:0000313" key="2">
    <source>
        <dbReference type="Proteomes" id="UP001647509"/>
    </source>
</evidence>